<dbReference type="KEGG" id="poy:PAM_463"/>
<protein>
    <submittedName>
        <fullName evidence="1">Uncharacterized protein</fullName>
    </submittedName>
</protein>
<gene>
    <name evidence="1" type="ordered locus">PAM_463</name>
</gene>
<evidence type="ECO:0000313" key="2">
    <source>
        <dbReference type="Proteomes" id="UP000002523"/>
    </source>
</evidence>
<dbReference type="HOGENOM" id="CLU_1738655_0_0_14"/>
<reference evidence="1 2" key="1">
    <citation type="journal article" date="2004" name="Nat. Genet.">
        <title>Reductive evolution suggested from the complete genome sequence of a plant-pathogenic phytoplasma.</title>
        <authorList>
            <person name="Oshima K."/>
            <person name="Kakizawa S."/>
            <person name="Nishigawa H."/>
            <person name="Jung H.-Y."/>
            <person name="Wei W."/>
            <person name="Suzuki S."/>
            <person name="Arashida R."/>
            <person name="Nakata D."/>
            <person name="Miyata S."/>
            <person name="Ugaki M."/>
            <person name="Namba S."/>
        </authorList>
    </citation>
    <scope>NUCLEOTIDE SEQUENCE [LARGE SCALE GENOMIC DNA]</scope>
    <source>
        <strain evidence="2">OY-M</strain>
    </source>
</reference>
<proteinExistence type="predicted"/>
<accession>Q6YQB2</accession>
<organism evidence="1 2">
    <name type="scientific">Onion yellows phytoplasma (strain OY-M)</name>
    <dbReference type="NCBI Taxonomy" id="262768"/>
    <lineage>
        <taxon>Bacteria</taxon>
        <taxon>Bacillati</taxon>
        <taxon>Mycoplasmatota</taxon>
        <taxon>Mollicutes</taxon>
        <taxon>Acholeplasmatales</taxon>
        <taxon>Acholeplasmataceae</taxon>
        <taxon>Candidatus Phytoplasma</taxon>
        <taxon>16SrI (Aster yellows group)</taxon>
    </lineage>
</organism>
<sequence length="150" mass="17612">MELRLVKQEEGKFLDIIDLKNKLNSLENKLERLANPETQITHENEEIKITTKQIEQLVKITDIDTLKAKLKELTNPLEQNKSILSDNEKQNLINEIAKTKKQITNIEKITKKWVDDIFENHQETINLAKIILGHKLEKLFHLIKKDLKLL</sequence>
<dbReference type="AlphaFoldDB" id="Q6YQB2"/>
<name>Q6YQB2_ONYPE</name>
<evidence type="ECO:0000313" key="1">
    <source>
        <dbReference type="EMBL" id="BAD04548.1"/>
    </source>
</evidence>
<dbReference type="Proteomes" id="UP000002523">
    <property type="component" value="Chromosome"/>
</dbReference>
<keyword evidence="2" id="KW-1185">Reference proteome</keyword>
<dbReference type="EMBL" id="AP006628">
    <property type="protein sequence ID" value="BAD04548.1"/>
    <property type="molecule type" value="Genomic_DNA"/>
</dbReference>